<accession>A0A6L6U7Q3</accession>
<protein>
    <recommendedName>
        <fullName evidence="4">DUF3575 domain-containing protein</fullName>
    </recommendedName>
</protein>
<feature type="chain" id="PRO_5026923872" description="DUF3575 domain-containing protein" evidence="1">
    <location>
        <begin position="20"/>
        <end position="190"/>
    </location>
</feature>
<evidence type="ECO:0008006" key="4">
    <source>
        <dbReference type="Google" id="ProtNLM"/>
    </source>
</evidence>
<evidence type="ECO:0000256" key="1">
    <source>
        <dbReference type="SAM" id="SignalP"/>
    </source>
</evidence>
<name>A0A6L6U7Q3_9FLAO</name>
<organism evidence="2 3">
    <name type="scientific">Winogradskyella endarachnes</name>
    <dbReference type="NCBI Taxonomy" id="2681965"/>
    <lineage>
        <taxon>Bacteria</taxon>
        <taxon>Pseudomonadati</taxon>
        <taxon>Bacteroidota</taxon>
        <taxon>Flavobacteriia</taxon>
        <taxon>Flavobacteriales</taxon>
        <taxon>Flavobacteriaceae</taxon>
        <taxon>Winogradskyella</taxon>
    </lineage>
</organism>
<dbReference type="AlphaFoldDB" id="A0A6L6U7Q3"/>
<evidence type="ECO:0000313" key="2">
    <source>
        <dbReference type="EMBL" id="MUU78188.1"/>
    </source>
</evidence>
<dbReference type="EMBL" id="WOWS01000002">
    <property type="protein sequence ID" value="MUU78188.1"/>
    <property type="molecule type" value="Genomic_DNA"/>
</dbReference>
<proteinExistence type="predicted"/>
<dbReference type="Proteomes" id="UP000478208">
    <property type="component" value="Unassembled WGS sequence"/>
</dbReference>
<sequence length="190" mass="21235">MKNILLLSILISTIFNTNAQQIQDASVENSSLSIQTGFLGIWVNNENRLSNSIALRTELGFDAGAFGDNFSSGTFFVLVPAITIEPRWYYNLNKRVSKSKRIDGNSGNFISIKTTFHPDLVIGDIPDYANFLSDVSIVPTWGIRRHIGKHINYETGIGLGYARIIKESNVYIKDTNLIALNLNLRIGYTF</sequence>
<dbReference type="RefSeq" id="WP_157363081.1">
    <property type="nucleotide sequence ID" value="NZ_WOWS01000002.1"/>
</dbReference>
<keyword evidence="3" id="KW-1185">Reference proteome</keyword>
<evidence type="ECO:0000313" key="3">
    <source>
        <dbReference type="Proteomes" id="UP000478208"/>
    </source>
</evidence>
<feature type="signal peptide" evidence="1">
    <location>
        <begin position="1"/>
        <end position="19"/>
    </location>
</feature>
<keyword evidence="1" id="KW-0732">Signal</keyword>
<comment type="caution">
    <text evidence="2">The sequence shown here is derived from an EMBL/GenBank/DDBJ whole genome shotgun (WGS) entry which is preliminary data.</text>
</comment>
<reference evidence="2 3" key="1">
    <citation type="submission" date="2019-12" db="EMBL/GenBank/DDBJ databases">
        <authorList>
            <person name="Li J."/>
        </authorList>
    </citation>
    <scope>NUCLEOTIDE SEQUENCE [LARGE SCALE GENOMIC DNA]</scope>
    <source>
        <strain evidence="2 3">HL2-2</strain>
    </source>
</reference>
<gene>
    <name evidence="2" type="ORF">GN138_07005</name>
</gene>